<dbReference type="OrthoDB" id="374045at2759"/>
<dbReference type="Proteomes" id="UP000675881">
    <property type="component" value="Chromosome 9"/>
</dbReference>
<dbReference type="GO" id="GO:0004309">
    <property type="term" value="F:exopolyphosphatase activity"/>
    <property type="evidence" value="ECO:0007669"/>
    <property type="project" value="UniProtKB-EC"/>
</dbReference>
<dbReference type="PANTHER" id="PTHR12112:SF39">
    <property type="entry name" value="EG:152A3.5 PROTEIN (FBGN0003116_PN PROTEIN)"/>
    <property type="match status" value="1"/>
</dbReference>
<accession>A0A7R8HE53</accession>
<proteinExistence type="inferred from homology"/>
<dbReference type="SMART" id="SM01131">
    <property type="entry name" value="DHHA2"/>
    <property type="match status" value="1"/>
</dbReference>
<organism evidence="2 3">
    <name type="scientific">Lepeophtheirus salmonis</name>
    <name type="common">Salmon louse</name>
    <name type="synonym">Caligus salmonis</name>
    <dbReference type="NCBI Taxonomy" id="72036"/>
    <lineage>
        <taxon>Eukaryota</taxon>
        <taxon>Metazoa</taxon>
        <taxon>Ecdysozoa</taxon>
        <taxon>Arthropoda</taxon>
        <taxon>Crustacea</taxon>
        <taxon>Multicrustacea</taxon>
        <taxon>Hexanauplia</taxon>
        <taxon>Copepoda</taxon>
        <taxon>Siphonostomatoida</taxon>
        <taxon>Caligidae</taxon>
        <taxon>Lepeophtheirus</taxon>
    </lineage>
</organism>
<dbReference type="Gene3D" id="3.10.310.20">
    <property type="entry name" value="DHHA2 domain"/>
    <property type="match status" value="1"/>
</dbReference>
<dbReference type="InterPro" id="IPR038763">
    <property type="entry name" value="DHH_sf"/>
</dbReference>
<dbReference type="EC" id="3.6.1.11" evidence="2"/>
<sequence>MSLLSFVKGIRDRMVSTDQLHVILGNESLDLDSAVCSIVYAHSQQSSKPPTSSSLPPPIPVLNVERKDLSLKTEVLFCLRVVGIDPSFLICKDEFNFENKTELITLVDHHVLCRDLGFLKDKIHKIFDHRPLVKEKIPQDVELKHSLVGSCSSLITSTVLNANYRDPIGLKLLYDAILTDTMNLSKETNVTTPLDVEAVERIETTLCLSPESRSTEFESIMKAKRDIGSFTTHQLLRRDLKMILNGDGDKKVSLSSIFLSLSALRETRSNNFFVDLKSFLEENKLEFSVVTGLYFPKDVMTRELIIYAKSPGVIMDLKDLLNVLLPLELECD</sequence>
<evidence type="ECO:0000313" key="2">
    <source>
        <dbReference type="EMBL" id="CAF3036262.1"/>
    </source>
</evidence>
<gene>
    <name evidence="2" type="ORF">LSAA_15008</name>
</gene>
<evidence type="ECO:0000313" key="3">
    <source>
        <dbReference type="Proteomes" id="UP000675881"/>
    </source>
</evidence>
<dbReference type="EMBL" id="HG994588">
    <property type="protein sequence ID" value="CAF3036262.1"/>
    <property type="molecule type" value="Genomic_DNA"/>
</dbReference>
<dbReference type="Gene3D" id="3.90.1640.10">
    <property type="entry name" value="inorganic pyrophosphatase (n-terminal core)"/>
    <property type="match status" value="1"/>
</dbReference>
<protein>
    <submittedName>
        <fullName evidence="2">PRUNE</fullName>
        <ecNumber evidence="2">3.6.1.11</ecNumber>
    </submittedName>
</protein>
<reference evidence="2" key="1">
    <citation type="submission" date="2021-02" db="EMBL/GenBank/DDBJ databases">
        <authorList>
            <person name="Bekaert M."/>
        </authorList>
    </citation>
    <scope>NUCLEOTIDE SEQUENCE</scope>
    <source>
        <strain evidence="2">IoA-00</strain>
    </source>
</reference>
<dbReference type="GO" id="GO:0005737">
    <property type="term" value="C:cytoplasm"/>
    <property type="evidence" value="ECO:0007669"/>
    <property type="project" value="InterPro"/>
</dbReference>
<dbReference type="InterPro" id="IPR038222">
    <property type="entry name" value="DHHA2_dom_sf"/>
</dbReference>
<dbReference type="AlphaFoldDB" id="A0A7R8HE53"/>
<dbReference type="SUPFAM" id="SSF64182">
    <property type="entry name" value="DHH phosphoesterases"/>
    <property type="match status" value="1"/>
</dbReference>
<keyword evidence="3" id="KW-1185">Reference proteome</keyword>
<comment type="similarity">
    <text evidence="1">Belongs to the PPase class C family. Prune subfamily.</text>
</comment>
<dbReference type="Pfam" id="PF02833">
    <property type="entry name" value="DHHA2"/>
    <property type="match status" value="1"/>
</dbReference>
<dbReference type="InterPro" id="IPR004097">
    <property type="entry name" value="DHHA2"/>
</dbReference>
<dbReference type="PANTHER" id="PTHR12112">
    <property type="entry name" value="BNIP - RELATED"/>
    <property type="match status" value="1"/>
</dbReference>
<name>A0A7R8HE53_LEPSM</name>
<evidence type="ECO:0000256" key="1">
    <source>
        <dbReference type="ARBA" id="ARBA00010331"/>
    </source>
</evidence>
<keyword evidence="2" id="KW-0378">Hydrolase</keyword>